<accession>A0A9D1GDJ0</accession>
<dbReference type="PANTHER" id="PTHR41775:SF1">
    <property type="entry name" value="PEPTIDASE M6-LIKE DOMAIN-CONTAINING PROTEIN"/>
    <property type="match status" value="1"/>
</dbReference>
<dbReference type="Pfam" id="PF05547">
    <property type="entry name" value="Peptidase_M6"/>
    <property type="match status" value="1"/>
</dbReference>
<dbReference type="Proteomes" id="UP000886722">
    <property type="component" value="Unassembled WGS sequence"/>
</dbReference>
<feature type="domain" description="Peptidase M6-like" evidence="2">
    <location>
        <begin position="131"/>
        <end position="257"/>
    </location>
</feature>
<dbReference type="PANTHER" id="PTHR41775">
    <property type="entry name" value="SECRETED PROTEIN-RELATED"/>
    <property type="match status" value="1"/>
</dbReference>
<dbReference type="CDD" id="cd14948">
    <property type="entry name" value="BACON"/>
    <property type="match status" value="1"/>
</dbReference>
<reference evidence="4" key="1">
    <citation type="submission" date="2020-10" db="EMBL/GenBank/DDBJ databases">
        <authorList>
            <person name="Gilroy R."/>
        </authorList>
    </citation>
    <scope>NUCLEOTIDE SEQUENCE</scope>
    <source>
        <strain evidence="4">21143</strain>
    </source>
</reference>
<keyword evidence="4" id="KW-0645">Protease</keyword>
<dbReference type="NCBIfam" id="TIGR03296">
    <property type="entry name" value="M6dom_TIGR03296"/>
    <property type="match status" value="1"/>
</dbReference>
<evidence type="ECO:0000313" key="4">
    <source>
        <dbReference type="EMBL" id="HIT38572.1"/>
    </source>
</evidence>
<comment type="caution">
    <text evidence="4">The sequence shown here is derived from an EMBL/GenBank/DDBJ whole genome shotgun (WGS) entry which is preliminary data.</text>
</comment>
<evidence type="ECO:0000259" key="2">
    <source>
        <dbReference type="Pfam" id="PF05547"/>
    </source>
</evidence>
<dbReference type="EMBL" id="DVKT01000006">
    <property type="protein sequence ID" value="HIT38572.1"/>
    <property type="molecule type" value="Genomic_DNA"/>
</dbReference>
<dbReference type="InterPro" id="IPR008757">
    <property type="entry name" value="Peptidase_M6-like_domain"/>
</dbReference>
<dbReference type="AlphaFoldDB" id="A0A9D1GDJ0"/>
<feature type="domain" description="BACON" evidence="3">
    <location>
        <begin position="453"/>
        <end position="515"/>
    </location>
</feature>
<proteinExistence type="predicted"/>
<name>A0A9D1GDJ0_9BACT</name>
<dbReference type="NCBIfam" id="NF038128">
    <property type="entry name" value="choice_anch_J"/>
    <property type="match status" value="1"/>
</dbReference>
<sequence>MKKLLILTLAFCTISTTLQAAEKNKGEFSNLVVFLRFADEGDTIFEKPISHYEKMFNDSTEDANSVYNYFKEASYNQLFWSSIFYPAADSEGKIISYQARNPRGYYEKHSSINPDGYVDDALGANKLLREQNLVKELSDYLDTIVPADAVIDADGNGVIDNICIIVSGRSAIGNSRLLWPHRSTLYTQEGSIQGKKVNEYIMLFDDANGYGSMVTPLEINTGVLCHEMSHTLGTYDLYHGSVRTDLNPVGVWDLMSDNLSVPQSMSAYTKYKYCKWIDEIPEISQPGTYTLHPLTGDRKDNIAYKICPTGSDQYFIVEYRKKEGFDAGIPESGLLIYRVDPRYTGNNAYDGSSKFDELYLFRPGGSTTSDGKIEQAAFSAESGRTAFGGEAAQKPFYTNGETARFAIGNISTCGETLSFDLLPVASRIYLPTDTVVLAGNAGSTTAVTVEADTSWQITSVPEWLEISPTQGHTGKTTITITALTKNENTSSRNADIILNAIDEADVADTLTVSQASGEILAPSNLSATVVNGKVELTWSAPVSGSTVLNEDFENAASVANWTIRHDSENPKTWIHVEADKYTEVSDGTHAMKLESDWDSMHQDEWLISPSFAHGQRLDFHSKSIAPQKNNAHNFYYVLVSSDNGETWEILYDLKTQSTAVNVYEEISLDLTPYLSNEMRIAFRGYDDNNAGLSYWWIVDGIVVYPAAESSAITGYNIYRNGIKIATTDKCHFTDENIPEGEIRYQVSATTQYGETALSAPVGIDESSIDETPTTETAYYNRKSGLLIIPEADKVILTGIDGRTMSFTGTTQGYIDLKNIPEGFYIARIVSGNKSYVLKFFK</sequence>
<feature type="signal peptide" evidence="1">
    <location>
        <begin position="1"/>
        <end position="20"/>
    </location>
</feature>
<evidence type="ECO:0000259" key="3">
    <source>
        <dbReference type="Pfam" id="PF13004"/>
    </source>
</evidence>
<dbReference type="InterPro" id="IPR013783">
    <property type="entry name" value="Ig-like_fold"/>
</dbReference>
<dbReference type="InterPro" id="IPR024361">
    <property type="entry name" value="BACON"/>
</dbReference>
<evidence type="ECO:0000256" key="1">
    <source>
        <dbReference type="SAM" id="SignalP"/>
    </source>
</evidence>
<protein>
    <submittedName>
        <fullName evidence="4">M6 family metalloprotease domain-containing protein</fullName>
    </submittedName>
</protein>
<keyword evidence="4" id="KW-0482">Metalloprotease</keyword>
<dbReference type="GO" id="GO:0006508">
    <property type="term" value="P:proteolysis"/>
    <property type="evidence" value="ECO:0007669"/>
    <property type="project" value="InterPro"/>
</dbReference>
<dbReference type="SUPFAM" id="SSF49899">
    <property type="entry name" value="Concanavalin A-like lectins/glucanases"/>
    <property type="match status" value="1"/>
</dbReference>
<dbReference type="GO" id="GO:0004553">
    <property type="term" value="F:hydrolase activity, hydrolyzing O-glycosyl compounds"/>
    <property type="evidence" value="ECO:0007669"/>
    <property type="project" value="UniProtKB-ARBA"/>
</dbReference>
<dbReference type="Gene3D" id="2.60.40.10">
    <property type="entry name" value="Immunoglobulins"/>
    <property type="match status" value="2"/>
</dbReference>
<organism evidence="4 5">
    <name type="scientific">Candidatus Caccoplasma intestinavium</name>
    <dbReference type="NCBI Taxonomy" id="2840716"/>
    <lineage>
        <taxon>Bacteria</taxon>
        <taxon>Pseudomonadati</taxon>
        <taxon>Bacteroidota</taxon>
        <taxon>Bacteroidia</taxon>
        <taxon>Bacteroidales</taxon>
        <taxon>Bacteroidaceae</taxon>
        <taxon>Bacteroidaceae incertae sedis</taxon>
        <taxon>Candidatus Caccoplasma</taxon>
    </lineage>
</organism>
<evidence type="ECO:0000313" key="5">
    <source>
        <dbReference type="Proteomes" id="UP000886722"/>
    </source>
</evidence>
<dbReference type="InterPro" id="IPR013320">
    <property type="entry name" value="ConA-like_dom_sf"/>
</dbReference>
<dbReference type="GO" id="GO:0008237">
    <property type="term" value="F:metallopeptidase activity"/>
    <property type="evidence" value="ECO:0007669"/>
    <property type="project" value="UniProtKB-KW"/>
</dbReference>
<dbReference type="Gene3D" id="2.60.120.200">
    <property type="match status" value="1"/>
</dbReference>
<dbReference type="GO" id="GO:0005975">
    <property type="term" value="P:carbohydrate metabolic process"/>
    <property type="evidence" value="ECO:0007669"/>
    <property type="project" value="UniProtKB-ARBA"/>
</dbReference>
<keyword evidence="1" id="KW-0732">Signal</keyword>
<feature type="chain" id="PRO_5039127837" evidence="1">
    <location>
        <begin position="21"/>
        <end position="841"/>
    </location>
</feature>
<gene>
    <name evidence="4" type="ORF">IAD06_00840</name>
</gene>
<reference evidence="4" key="2">
    <citation type="journal article" date="2021" name="PeerJ">
        <title>Extensive microbial diversity within the chicken gut microbiome revealed by metagenomics and culture.</title>
        <authorList>
            <person name="Gilroy R."/>
            <person name="Ravi A."/>
            <person name="Getino M."/>
            <person name="Pursley I."/>
            <person name="Horton D.L."/>
            <person name="Alikhan N.F."/>
            <person name="Baker D."/>
            <person name="Gharbi K."/>
            <person name="Hall N."/>
            <person name="Watson M."/>
            <person name="Adriaenssens E.M."/>
            <person name="Foster-Nyarko E."/>
            <person name="Jarju S."/>
            <person name="Secka A."/>
            <person name="Antonio M."/>
            <person name="Oren A."/>
            <person name="Chaudhuri R.R."/>
            <person name="La Ragione R."/>
            <person name="Hildebrand F."/>
            <person name="Pallen M.J."/>
        </authorList>
    </citation>
    <scope>NUCLEOTIDE SEQUENCE</scope>
    <source>
        <strain evidence="4">21143</strain>
    </source>
</reference>
<keyword evidence="4" id="KW-0378">Hydrolase</keyword>
<dbReference type="Pfam" id="PF13004">
    <property type="entry name" value="BACON"/>
    <property type="match status" value="1"/>
</dbReference>